<feature type="transmembrane region" description="Helical" evidence="7">
    <location>
        <begin position="62"/>
        <end position="89"/>
    </location>
</feature>
<dbReference type="EC" id="2.3.1.225" evidence="7"/>
<evidence type="ECO:0000259" key="8">
    <source>
        <dbReference type="Pfam" id="PF01529"/>
    </source>
</evidence>
<proteinExistence type="inferred from homology"/>
<keyword evidence="4 7" id="KW-1133">Transmembrane helix</keyword>
<accession>A0A6B2LLT9</accession>
<organism evidence="9">
    <name type="scientific">Arcella intermedia</name>
    <dbReference type="NCBI Taxonomy" id="1963864"/>
    <lineage>
        <taxon>Eukaryota</taxon>
        <taxon>Amoebozoa</taxon>
        <taxon>Tubulinea</taxon>
        <taxon>Elardia</taxon>
        <taxon>Arcellinida</taxon>
        <taxon>Sphaerothecina</taxon>
        <taxon>Arcellidae</taxon>
        <taxon>Arcella</taxon>
    </lineage>
</organism>
<evidence type="ECO:0000256" key="7">
    <source>
        <dbReference type="RuleBase" id="RU079119"/>
    </source>
</evidence>
<evidence type="ECO:0000256" key="4">
    <source>
        <dbReference type="ARBA" id="ARBA00022989"/>
    </source>
</evidence>
<keyword evidence="6 7" id="KW-0012">Acyltransferase</keyword>
<dbReference type="EMBL" id="GIBP01008808">
    <property type="protein sequence ID" value="NDV37777.1"/>
    <property type="molecule type" value="Transcribed_RNA"/>
</dbReference>
<dbReference type="PROSITE" id="PS51257">
    <property type="entry name" value="PROKAR_LIPOPROTEIN"/>
    <property type="match status" value="1"/>
</dbReference>
<reference evidence="9" key="1">
    <citation type="journal article" date="2020" name="J. Eukaryot. Microbiol.">
        <title>De novo Sequencing, Assembly and Annotation of the Transcriptome for the Free-Living Testate Amoeba Arcella intermedia.</title>
        <authorList>
            <person name="Ribeiro G.M."/>
            <person name="Porfirio-Sousa A.L."/>
            <person name="Maurer-Alcala X.X."/>
            <person name="Katz L.A."/>
            <person name="Lahr D.J.G."/>
        </authorList>
    </citation>
    <scope>NUCLEOTIDE SEQUENCE</scope>
</reference>
<evidence type="ECO:0000313" key="9">
    <source>
        <dbReference type="EMBL" id="NDV37777.1"/>
    </source>
</evidence>
<protein>
    <recommendedName>
        <fullName evidence="7">Palmitoyltransferase</fullName>
        <ecNumber evidence="7">2.3.1.225</ecNumber>
    </recommendedName>
</protein>
<evidence type="ECO:0000256" key="5">
    <source>
        <dbReference type="ARBA" id="ARBA00023136"/>
    </source>
</evidence>
<dbReference type="InterPro" id="IPR001594">
    <property type="entry name" value="Palmitoyltrfase_DHHC"/>
</dbReference>
<evidence type="ECO:0000256" key="3">
    <source>
        <dbReference type="ARBA" id="ARBA00022692"/>
    </source>
</evidence>
<feature type="transmembrane region" description="Helical" evidence="7">
    <location>
        <begin position="21"/>
        <end position="42"/>
    </location>
</feature>
<comment type="catalytic activity">
    <reaction evidence="7">
        <text>L-cysteinyl-[protein] + hexadecanoyl-CoA = S-hexadecanoyl-L-cysteinyl-[protein] + CoA</text>
        <dbReference type="Rhea" id="RHEA:36683"/>
        <dbReference type="Rhea" id="RHEA-COMP:10131"/>
        <dbReference type="Rhea" id="RHEA-COMP:11032"/>
        <dbReference type="ChEBI" id="CHEBI:29950"/>
        <dbReference type="ChEBI" id="CHEBI:57287"/>
        <dbReference type="ChEBI" id="CHEBI:57379"/>
        <dbReference type="ChEBI" id="CHEBI:74151"/>
        <dbReference type="EC" id="2.3.1.225"/>
    </reaction>
</comment>
<dbReference type="AlphaFoldDB" id="A0A6B2LLT9"/>
<comment type="similarity">
    <text evidence="7">Belongs to the DHHC palmitoyltransferase family.</text>
</comment>
<dbReference type="Pfam" id="PF01529">
    <property type="entry name" value="DHHC"/>
    <property type="match status" value="1"/>
</dbReference>
<name>A0A6B2LLT9_9EUKA</name>
<evidence type="ECO:0000256" key="2">
    <source>
        <dbReference type="ARBA" id="ARBA00022679"/>
    </source>
</evidence>
<sequence>MKMDHHCPWIANCVGHKNHHFFVLFLFWLWLGCGYASLLGFLPFTTSSNHLIPFKASVPRGAVIFSFVIAFAVFVALSLMLAWQCYLVLTAQTTIEFYFNKSSQLKNPFDLGMARNFQSFFGTRESKYWFSWLLPGGIKVQGDGVTYPRRSQTQ</sequence>
<evidence type="ECO:0000256" key="1">
    <source>
        <dbReference type="ARBA" id="ARBA00004141"/>
    </source>
</evidence>
<dbReference type="PROSITE" id="PS50216">
    <property type="entry name" value="DHHC"/>
    <property type="match status" value="1"/>
</dbReference>
<dbReference type="GO" id="GO:0019706">
    <property type="term" value="F:protein-cysteine S-palmitoyltransferase activity"/>
    <property type="evidence" value="ECO:0007669"/>
    <property type="project" value="UniProtKB-EC"/>
</dbReference>
<comment type="subcellular location">
    <subcellularLocation>
        <location evidence="1">Membrane</location>
        <topology evidence="1">Multi-pass membrane protein</topology>
    </subcellularLocation>
</comment>
<keyword evidence="5 7" id="KW-0472">Membrane</keyword>
<feature type="domain" description="Palmitoyltransferase DHHC" evidence="8">
    <location>
        <begin position="2"/>
        <end position="99"/>
    </location>
</feature>
<dbReference type="PANTHER" id="PTHR12246">
    <property type="entry name" value="PALMITOYLTRANSFERASE ZDHHC16"/>
    <property type="match status" value="1"/>
</dbReference>
<comment type="domain">
    <text evidence="7">The DHHC domain is required for palmitoyltransferase activity.</text>
</comment>
<dbReference type="InterPro" id="IPR039859">
    <property type="entry name" value="PFA4/ZDH16/20/ERF2-like"/>
</dbReference>
<keyword evidence="2 7" id="KW-0808">Transferase</keyword>
<evidence type="ECO:0000256" key="6">
    <source>
        <dbReference type="ARBA" id="ARBA00023315"/>
    </source>
</evidence>
<keyword evidence="3 7" id="KW-0812">Transmembrane</keyword>
<dbReference type="GO" id="GO:0016020">
    <property type="term" value="C:membrane"/>
    <property type="evidence" value="ECO:0007669"/>
    <property type="project" value="UniProtKB-SubCell"/>
</dbReference>